<dbReference type="GO" id="GO:0033177">
    <property type="term" value="C:proton-transporting two-sector ATPase complex, proton-transporting domain"/>
    <property type="evidence" value="ECO:0007669"/>
    <property type="project" value="InterPro"/>
</dbReference>
<proteinExistence type="inferred from homology"/>
<dbReference type="KEGG" id="acel:acsn021_23470"/>
<keyword evidence="9" id="KW-1185">Reference proteome</keyword>
<evidence type="ECO:0000256" key="5">
    <source>
        <dbReference type="ARBA" id="ARBA00022989"/>
    </source>
</evidence>
<reference evidence="8 9" key="1">
    <citation type="journal article" date="2016" name="Int. J. Syst. Evol. Microbiol.">
        <title>Descriptions of Anaerotaenia torta gen. nov., sp. nov. and Anaerocolumna cellulosilytica gen. nov., sp. nov. isolated from a methanogenic reactor of cattle waste.</title>
        <authorList>
            <person name="Uek A."/>
            <person name="Ohtaki Y."/>
            <person name="Kaku N."/>
            <person name="Ueki K."/>
        </authorList>
    </citation>
    <scope>NUCLEOTIDE SEQUENCE [LARGE SCALE GENOMIC DNA]</scope>
    <source>
        <strain evidence="8 9">SN021</strain>
    </source>
</reference>
<keyword evidence="5" id="KW-1133">Transmembrane helix</keyword>
<dbReference type="AlphaFoldDB" id="A0A6S6R6Z8"/>
<dbReference type="CDD" id="cd18180">
    <property type="entry name" value="ATP-synt_Vo_Ao_c_NTPK_rpt2"/>
    <property type="match status" value="1"/>
</dbReference>
<dbReference type="Gene3D" id="1.20.120.610">
    <property type="entry name" value="lithium bound rotor ring of v- atpase"/>
    <property type="match status" value="1"/>
</dbReference>
<dbReference type="Proteomes" id="UP000515561">
    <property type="component" value="Chromosome"/>
</dbReference>
<dbReference type="FunFam" id="1.20.120.610:FF:000005">
    <property type="entry name" value="V-type sodium ATPase subunit K"/>
    <property type="match status" value="1"/>
</dbReference>
<dbReference type="EMBL" id="AP023367">
    <property type="protein sequence ID" value="BCJ94778.1"/>
    <property type="molecule type" value="Genomic_DNA"/>
</dbReference>
<evidence type="ECO:0000256" key="1">
    <source>
        <dbReference type="ARBA" id="ARBA00004141"/>
    </source>
</evidence>
<keyword evidence="3" id="KW-0813">Transport</keyword>
<evidence type="ECO:0000256" key="7">
    <source>
        <dbReference type="ARBA" id="ARBA00023136"/>
    </source>
</evidence>
<accession>A0A6S6R6Z8</accession>
<dbReference type="Pfam" id="PF00137">
    <property type="entry name" value="ATP-synt_C"/>
    <property type="match status" value="2"/>
</dbReference>
<name>A0A6S6R6Z8_9FIRM</name>
<dbReference type="InterPro" id="IPR002379">
    <property type="entry name" value="ATPase_proteolipid_c-like_dom"/>
</dbReference>
<dbReference type="InterPro" id="IPR035921">
    <property type="entry name" value="F/V-ATP_Csub_sf"/>
</dbReference>
<dbReference type="NCBIfam" id="NF005124">
    <property type="entry name" value="PRK06558.1"/>
    <property type="match status" value="1"/>
</dbReference>
<sequence length="163" mass="16322">MEMFNNLGIVFALLGAALAALLAGAGSAVAVGMGGQAAAGVVTEDPAKFGKVLILQLLPGTQGIYGLLIAFITLSQIGVLGGSSDISGAKGLLYLAACLPMALVGYFSAIAQAKAAVSSIGIVAKKPEQFGKSMIFPAMVETYAIFALLISMLAVNGVSALNI</sequence>
<keyword evidence="4" id="KW-0812">Transmembrane</keyword>
<evidence type="ECO:0000256" key="2">
    <source>
        <dbReference type="ARBA" id="ARBA00007296"/>
    </source>
</evidence>
<evidence type="ECO:0000256" key="3">
    <source>
        <dbReference type="ARBA" id="ARBA00022448"/>
    </source>
</evidence>
<gene>
    <name evidence="8" type="primary">atpK</name>
    <name evidence="8" type="ORF">acsn021_23470</name>
</gene>
<dbReference type="SUPFAM" id="SSF81333">
    <property type="entry name" value="F1F0 ATP synthase subunit C"/>
    <property type="match status" value="2"/>
</dbReference>
<keyword evidence="6" id="KW-0406">Ion transport</keyword>
<dbReference type="GO" id="GO:0015078">
    <property type="term" value="F:proton transmembrane transporter activity"/>
    <property type="evidence" value="ECO:0007669"/>
    <property type="project" value="InterPro"/>
</dbReference>
<evidence type="ECO:0000313" key="8">
    <source>
        <dbReference type="EMBL" id="BCJ94778.1"/>
    </source>
</evidence>
<dbReference type="PANTHER" id="PTHR10263">
    <property type="entry name" value="V-TYPE PROTON ATPASE PROTEOLIPID SUBUNIT"/>
    <property type="match status" value="1"/>
</dbReference>
<dbReference type="CDD" id="cd18179">
    <property type="entry name" value="ATP-synt_Vo_Ao_c_NTPK_rpt1"/>
    <property type="match status" value="1"/>
</dbReference>
<comment type="similarity">
    <text evidence="2">Belongs to the V-ATPase proteolipid subunit family.</text>
</comment>
<evidence type="ECO:0000256" key="4">
    <source>
        <dbReference type="ARBA" id="ARBA00022692"/>
    </source>
</evidence>
<protein>
    <submittedName>
        <fullName evidence="8">V-type ATP synthase subunit K</fullName>
    </submittedName>
</protein>
<evidence type="ECO:0000256" key="6">
    <source>
        <dbReference type="ARBA" id="ARBA00023065"/>
    </source>
</evidence>
<keyword evidence="7" id="KW-0472">Membrane</keyword>
<dbReference type="RefSeq" id="WP_184089174.1">
    <property type="nucleotide sequence ID" value="NZ_AP023367.1"/>
</dbReference>
<evidence type="ECO:0000313" key="9">
    <source>
        <dbReference type="Proteomes" id="UP000515561"/>
    </source>
</evidence>
<organism evidence="8 9">
    <name type="scientific">Anaerocolumna cellulosilytica</name>
    <dbReference type="NCBI Taxonomy" id="433286"/>
    <lineage>
        <taxon>Bacteria</taxon>
        <taxon>Bacillati</taxon>
        <taxon>Bacillota</taxon>
        <taxon>Clostridia</taxon>
        <taxon>Lachnospirales</taxon>
        <taxon>Lachnospiraceae</taxon>
        <taxon>Anaerocolumna</taxon>
    </lineage>
</organism>
<comment type="subcellular location">
    <subcellularLocation>
        <location evidence="1">Membrane</location>
        <topology evidence="1">Multi-pass membrane protein</topology>
    </subcellularLocation>
</comment>